<accession>A0A9P0MVH2</accession>
<reference evidence="1" key="1">
    <citation type="submission" date="2022-01" db="EMBL/GenBank/DDBJ databases">
        <authorList>
            <person name="King R."/>
        </authorList>
    </citation>
    <scope>NUCLEOTIDE SEQUENCE</scope>
</reference>
<keyword evidence="2" id="KW-1185">Reference proteome</keyword>
<sequence>MRSSLMISKHSQLTNCYVLKMGRKLPMRKYCIILNIFTNTK</sequence>
<gene>
    <name evidence="1" type="ORF">NEZAVI_LOCUS13347</name>
</gene>
<evidence type="ECO:0000313" key="1">
    <source>
        <dbReference type="EMBL" id="CAH1405056.1"/>
    </source>
</evidence>
<protein>
    <submittedName>
        <fullName evidence="1">Uncharacterized protein</fullName>
    </submittedName>
</protein>
<dbReference type="EMBL" id="OV725082">
    <property type="protein sequence ID" value="CAH1405056.1"/>
    <property type="molecule type" value="Genomic_DNA"/>
</dbReference>
<dbReference type="Proteomes" id="UP001152798">
    <property type="component" value="Chromosome 6"/>
</dbReference>
<proteinExistence type="predicted"/>
<name>A0A9P0MVH2_NEZVI</name>
<evidence type="ECO:0000313" key="2">
    <source>
        <dbReference type="Proteomes" id="UP001152798"/>
    </source>
</evidence>
<organism evidence="1 2">
    <name type="scientific">Nezara viridula</name>
    <name type="common">Southern green stink bug</name>
    <name type="synonym">Cimex viridulus</name>
    <dbReference type="NCBI Taxonomy" id="85310"/>
    <lineage>
        <taxon>Eukaryota</taxon>
        <taxon>Metazoa</taxon>
        <taxon>Ecdysozoa</taxon>
        <taxon>Arthropoda</taxon>
        <taxon>Hexapoda</taxon>
        <taxon>Insecta</taxon>
        <taxon>Pterygota</taxon>
        <taxon>Neoptera</taxon>
        <taxon>Paraneoptera</taxon>
        <taxon>Hemiptera</taxon>
        <taxon>Heteroptera</taxon>
        <taxon>Panheteroptera</taxon>
        <taxon>Pentatomomorpha</taxon>
        <taxon>Pentatomoidea</taxon>
        <taxon>Pentatomidae</taxon>
        <taxon>Pentatominae</taxon>
        <taxon>Nezara</taxon>
    </lineage>
</organism>
<dbReference type="AlphaFoldDB" id="A0A9P0MVH2"/>